<feature type="transmembrane region" description="Helical" evidence="6">
    <location>
        <begin position="257"/>
        <end position="275"/>
    </location>
</feature>
<keyword evidence="2" id="KW-1003">Cell membrane</keyword>
<feature type="transmembrane region" description="Helical" evidence="6">
    <location>
        <begin position="167"/>
        <end position="183"/>
    </location>
</feature>
<organism evidence="7 8">
    <name type="scientific">Leisingera caerulea</name>
    <name type="common">Phaeobacter caeruleus</name>
    <dbReference type="NCBI Taxonomy" id="506591"/>
    <lineage>
        <taxon>Bacteria</taxon>
        <taxon>Pseudomonadati</taxon>
        <taxon>Pseudomonadota</taxon>
        <taxon>Alphaproteobacteria</taxon>
        <taxon>Rhodobacterales</taxon>
        <taxon>Roseobacteraceae</taxon>
        <taxon>Leisingera</taxon>
    </lineage>
</organism>
<feature type="transmembrane region" description="Helical" evidence="6">
    <location>
        <begin position="107"/>
        <end position="123"/>
    </location>
</feature>
<feature type="transmembrane region" description="Helical" evidence="6">
    <location>
        <begin position="84"/>
        <end position="101"/>
    </location>
</feature>
<name>A0A9Q9M0K5_LEICA</name>
<evidence type="ECO:0000256" key="4">
    <source>
        <dbReference type="ARBA" id="ARBA00022989"/>
    </source>
</evidence>
<keyword evidence="3 6" id="KW-0812">Transmembrane</keyword>
<feature type="transmembrane region" description="Helical" evidence="6">
    <location>
        <begin position="326"/>
        <end position="346"/>
    </location>
</feature>
<keyword evidence="4 6" id="KW-1133">Transmembrane helix</keyword>
<evidence type="ECO:0000256" key="5">
    <source>
        <dbReference type="ARBA" id="ARBA00023136"/>
    </source>
</evidence>
<dbReference type="AlphaFoldDB" id="A0A9Q9M0K5"/>
<dbReference type="KEGG" id="lcae:K3721_17185"/>
<dbReference type="InterPro" id="IPR050833">
    <property type="entry name" value="Poly_Biosynth_Transport"/>
</dbReference>
<dbReference type="EMBL" id="CP081070">
    <property type="protein sequence ID" value="UWQ53692.1"/>
    <property type="molecule type" value="Genomic_DNA"/>
</dbReference>
<feature type="transmembrane region" description="Helical" evidence="6">
    <location>
        <begin position="296"/>
        <end position="320"/>
    </location>
</feature>
<evidence type="ECO:0000313" key="8">
    <source>
        <dbReference type="Proteomes" id="UP001058713"/>
    </source>
</evidence>
<proteinExistence type="predicted"/>
<reference evidence="7" key="1">
    <citation type="submission" date="2021-08" db="EMBL/GenBank/DDBJ databases">
        <authorList>
            <person name="Nwanade C."/>
            <person name="Wang M."/>
            <person name="Masoudi A."/>
            <person name="Yu Z."/>
            <person name="Liu J."/>
        </authorList>
    </citation>
    <scope>NUCLEOTIDE SEQUENCE</scope>
    <source>
        <strain evidence="7">S122</strain>
    </source>
</reference>
<feature type="transmembrane region" description="Helical" evidence="6">
    <location>
        <begin position="143"/>
        <end position="161"/>
    </location>
</feature>
<keyword evidence="5 6" id="KW-0472">Membrane</keyword>
<feature type="transmembrane region" description="Helical" evidence="6">
    <location>
        <begin position="358"/>
        <end position="375"/>
    </location>
</feature>
<evidence type="ECO:0000313" key="7">
    <source>
        <dbReference type="EMBL" id="UWQ53692.1"/>
    </source>
</evidence>
<protein>
    <submittedName>
        <fullName evidence="7">Lipopolysaccharide biosynthesis protein</fullName>
    </submittedName>
</protein>
<evidence type="ECO:0000256" key="3">
    <source>
        <dbReference type="ARBA" id="ARBA00022692"/>
    </source>
</evidence>
<accession>A0A9Q9M0K5</accession>
<dbReference type="Proteomes" id="UP001058713">
    <property type="component" value="Chromosome"/>
</dbReference>
<evidence type="ECO:0000256" key="1">
    <source>
        <dbReference type="ARBA" id="ARBA00004651"/>
    </source>
</evidence>
<sequence length="423" mass="44515">MTSLALLVKLAGAPLNYLMLVALARAMDLEGYGVFAFGFSAALTLGQIALMGQQQLVMRVLPANTEPENAPVWKAALAYGLRHVAGAGAVLTLAFALYSLADAENRPMLAAALLVLPIAFAEFQSSVLRTQNRILGALVPRDILWRLSVIAAAGLVMLGILPQLEPAGAFLLCAGTLAFWLLVQSRFDPATRYRTAIAGPRTPHTAEWRDMSKSFWLASVVIVSGPNLAVVAIGLVMSPEKTAPFFAALKTAQLMTLLLLAANLAVTPMISRAYAEGARGTLRKICQSVSAAAGGFAALGMVAFWAFGGFALSLFGAGYATAKPELLILSFGFAVSAAGGPNGILMQMAGQEKAFARLSLIWNAAGLAALVPAVWTFGTLGAASVVALSTIAWNVHAWYLCRSRIGIDPSLLGFILPRLPQED</sequence>
<gene>
    <name evidence="7" type="ORF">K3721_17185</name>
</gene>
<feature type="transmembrane region" description="Helical" evidence="6">
    <location>
        <begin position="34"/>
        <end position="52"/>
    </location>
</feature>
<feature type="transmembrane region" description="Helical" evidence="6">
    <location>
        <begin position="215"/>
        <end position="237"/>
    </location>
</feature>
<dbReference type="GO" id="GO:0005886">
    <property type="term" value="C:plasma membrane"/>
    <property type="evidence" value="ECO:0007669"/>
    <property type="project" value="UniProtKB-SubCell"/>
</dbReference>
<dbReference type="PANTHER" id="PTHR30250">
    <property type="entry name" value="PST FAMILY PREDICTED COLANIC ACID TRANSPORTER"/>
    <property type="match status" value="1"/>
</dbReference>
<dbReference type="RefSeq" id="WP_259971240.1">
    <property type="nucleotide sequence ID" value="NZ_CP081070.1"/>
</dbReference>
<evidence type="ECO:0000256" key="2">
    <source>
        <dbReference type="ARBA" id="ARBA00022475"/>
    </source>
</evidence>
<dbReference type="PANTHER" id="PTHR30250:SF11">
    <property type="entry name" value="O-ANTIGEN TRANSPORTER-RELATED"/>
    <property type="match status" value="1"/>
</dbReference>
<evidence type="ECO:0000256" key="6">
    <source>
        <dbReference type="SAM" id="Phobius"/>
    </source>
</evidence>
<comment type="subcellular location">
    <subcellularLocation>
        <location evidence="1">Cell membrane</location>
        <topology evidence="1">Multi-pass membrane protein</topology>
    </subcellularLocation>
</comment>